<dbReference type="AlphaFoldDB" id="A0A3A9B3A7"/>
<sequence>MIKLEKPDMEQKDIIDVCIDNLKKEPTLSNIKRSRAFIERKSSTYNTLGERGELGKIPVHSKVLGGATKDDMVWIYDKKFVRDGGRSYYDKIMKIPPFARCPFCGVRRVSTLDHYLAKTEYPIFAITPNNLIASCADCNKKKSNLVYKNREDELFHPYYDEFDDEIWLKAKVMFKNEILFEFYVEKPENWTDEKYTRAKNHFDKLELNNLYISHAAEEFSECQYSLKRIYETGGNDLVQVELLDRIKEHRSNMKNTWRAALYEGLLNSKDFFDIYLGGRSN</sequence>
<name>A0A3A9B3A7_9FIRM</name>
<protein>
    <recommendedName>
        <fullName evidence="3">HNH endonuclease</fullName>
    </recommendedName>
</protein>
<reference evidence="1 2" key="1">
    <citation type="submission" date="2018-09" db="EMBL/GenBank/DDBJ databases">
        <title>Murine metabolic-syndrome-specific gut microbial biobank.</title>
        <authorList>
            <person name="Liu C."/>
        </authorList>
    </citation>
    <scope>NUCLEOTIDE SEQUENCE [LARGE SCALE GENOMIC DNA]</scope>
    <source>
        <strain evidence="1 2">0.1xD8-82</strain>
    </source>
</reference>
<evidence type="ECO:0000313" key="1">
    <source>
        <dbReference type="EMBL" id="RKI94223.1"/>
    </source>
</evidence>
<gene>
    <name evidence="1" type="ORF">D7V94_01275</name>
</gene>
<accession>A0A3A9B3A7</accession>
<evidence type="ECO:0000313" key="2">
    <source>
        <dbReference type="Proteomes" id="UP000280696"/>
    </source>
</evidence>
<keyword evidence="2" id="KW-1185">Reference proteome</keyword>
<organism evidence="1 2">
    <name type="scientific">Parablautia intestinalis</name>
    <dbReference type="NCBI Taxonomy" id="2320100"/>
    <lineage>
        <taxon>Bacteria</taxon>
        <taxon>Bacillati</taxon>
        <taxon>Bacillota</taxon>
        <taxon>Clostridia</taxon>
        <taxon>Lachnospirales</taxon>
        <taxon>Lachnospiraceae</taxon>
        <taxon>Parablautia</taxon>
    </lineage>
</organism>
<evidence type="ECO:0008006" key="3">
    <source>
        <dbReference type="Google" id="ProtNLM"/>
    </source>
</evidence>
<proteinExistence type="predicted"/>
<dbReference type="Gene3D" id="1.10.30.50">
    <property type="match status" value="1"/>
</dbReference>
<comment type="caution">
    <text evidence="1">The sequence shown here is derived from an EMBL/GenBank/DDBJ whole genome shotgun (WGS) entry which is preliminary data.</text>
</comment>
<dbReference type="RefSeq" id="WP_120466016.1">
    <property type="nucleotide sequence ID" value="NZ_RAYQ01000001.1"/>
</dbReference>
<dbReference type="OrthoDB" id="9816185at2"/>
<dbReference type="EMBL" id="RAYQ01000001">
    <property type="protein sequence ID" value="RKI94223.1"/>
    <property type="molecule type" value="Genomic_DNA"/>
</dbReference>
<dbReference type="Proteomes" id="UP000280696">
    <property type="component" value="Unassembled WGS sequence"/>
</dbReference>